<dbReference type="AlphaFoldDB" id="A0A939G734"/>
<feature type="transmembrane region" description="Helical" evidence="8">
    <location>
        <begin position="17"/>
        <end position="37"/>
    </location>
</feature>
<dbReference type="GO" id="GO:0005506">
    <property type="term" value="F:iron ion binding"/>
    <property type="evidence" value="ECO:0007669"/>
    <property type="project" value="InterPro"/>
</dbReference>
<dbReference type="Proteomes" id="UP000664795">
    <property type="component" value="Unassembled WGS sequence"/>
</dbReference>
<keyword evidence="4" id="KW-0560">Oxidoreductase</keyword>
<evidence type="ECO:0000256" key="3">
    <source>
        <dbReference type="ARBA" id="ARBA00022989"/>
    </source>
</evidence>
<dbReference type="GO" id="GO:0016020">
    <property type="term" value="C:membrane"/>
    <property type="evidence" value="ECO:0007669"/>
    <property type="project" value="GOC"/>
</dbReference>
<dbReference type="GO" id="GO:0008610">
    <property type="term" value="P:lipid biosynthetic process"/>
    <property type="evidence" value="ECO:0007669"/>
    <property type="project" value="InterPro"/>
</dbReference>
<name>A0A939G734_9BACT</name>
<feature type="transmembrane region" description="Helical" evidence="8">
    <location>
        <begin position="49"/>
        <end position="69"/>
    </location>
</feature>
<dbReference type="PANTHER" id="PTHR21624:SF1">
    <property type="entry name" value="ALKYLGLYCEROL MONOOXYGENASE"/>
    <property type="match status" value="1"/>
</dbReference>
<evidence type="ECO:0000256" key="6">
    <source>
        <dbReference type="ARBA" id="ARBA00023136"/>
    </source>
</evidence>
<dbReference type="GO" id="GO:0006643">
    <property type="term" value="P:membrane lipid metabolic process"/>
    <property type="evidence" value="ECO:0007669"/>
    <property type="project" value="TreeGrafter"/>
</dbReference>
<feature type="region of interest" description="Disordered" evidence="7">
    <location>
        <begin position="272"/>
        <end position="296"/>
    </location>
</feature>
<evidence type="ECO:0000313" key="10">
    <source>
        <dbReference type="EMBL" id="MBO0931367.1"/>
    </source>
</evidence>
<dbReference type="GO" id="GO:0050479">
    <property type="term" value="F:glyceryl-ether monooxygenase activity"/>
    <property type="evidence" value="ECO:0007669"/>
    <property type="project" value="TreeGrafter"/>
</dbReference>
<comment type="subcellular location">
    <subcellularLocation>
        <location evidence="1">Endomembrane system</location>
        <topology evidence="1">Multi-pass membrane protein</topology>
    </subcellularLocation>
</comment>
<dbReference type="PANTHER" id="PTHR21624">
    <property type="entry name" value="STEROL DESATURASE-RELATED PROTEIN"/>
    <property type="match status" value="1"/>
</dbReference>
<evidence type="ECO:0000313" key="11">
    <source>
        <dbReference type="Proteomes" id="UP000664795"/>
    </source>
</evidence>
<keyword evidence="5" id="KW-0443">Lipid metabolism</keyword>
<organism evidence="10 11">
    <name type="scientific">Fibrella aquatilis</name>
    <dbReference type="NCBI Taxonomy" id="2817059"/>
    <lineage>
        <taxon>Bacteria</taxon>
        <taxon>Pseudomonadati</taxon>
        <taxon>Bacteroidota</taxon>
        <taxon>Cytophagia</taxon>
        <taxon>Cytophagales</taxon>
        <taxon>Spirosomataceae</taxon>
        <taxon>Fibrella</taxon>
    </lineage>
</organism>
<protein>
    <submittedName>
        <fullName evidence="10">Sterol desaturase family protein</fullName>
    </submittedName>
</protein>
<gene>
    <name evidence="10" type="ORF">J2I48_10200</name>
</gene>
<reference evidence="10 11" key="1">
    <citation type="submission" date="2021-03" db="EMBL/GenBank/DDBJ databases">
        <title>Fibrella sp. HMF5036 genome sequencing and assembly.</title>
        <authorList>
            <person name="Kang H."/>
            <person name="Kim H."/>
            <person name="Bae S."/>
            <person name="Joh K."/>
        </authorList>
    </citation>
    <scope>NUCLEOTIDE SEQUENCE [LARGE SCALE GENOMIC DNA]</scope>
    <source>
        <strain evidence="10 11">HMF5036</strain>
    </source>
</reference>
<feature type="transmembrane region" description="Helical" evidence="8">
    <location>
        <begin position="149"/>
        <end position="172"/>
    </location>
</feature>
<evidence type="ECO:0000256" key="8">
    <source>
        <dbReference type="SAM" id="Phobius"/>
    </source>
</evidence>
<keyword evidence="3 8" id="KW-1133">Transmembrane helix</keyword>
<dbReference type="InterPro" id="IPR006694">
    <property type="entry name" value="Fatty_acid_hydroxylase"/>
</dbReference>
<proteinExistence type="predicted"/>
<dbReference type="RefSeq" id="WP_207335329.1">
    <property type="nucleotide sequence ID" value="NZ_JAFMYU010000006.1"/>
</dbReference>
<evidence type="ECO:0000256" key="5">
    <source>
        <dbReference type="ARBA" id="ARBA00023098"/>
    </source>
</evidence>
<dbReference type="GO" id="GO:0012505">
    <property type="term" value="C:endomembrane system"/>
    <property type="evidence" value="ECO:0007669"/>
    <property type="project" value="UniProtKB-SubCell"/>
</dbReference>
<dbReference type="Pfam" id="PF04116">
    <property type="entry name" value="FA_hydroxylase"/>
    <property type="match status" value="1"/>
</dbReference>
<evidence type="ECO:0000256" key="2">
    <source>
        <dbReference type="ARBA" id="ARBA00022692"/>
    </source>
</evidence>
<dbReference type="EMBL" id="JAFMYU010000006">
    <property type="protein sequence ID" value="MBO0931367.1"/>
    <property type="molecule type" value="Genomic_DNA"/>
</dbReference>
<feature type="domain" description="Fatty acid hydroxylase" evidence="9">
    <location>
        <begin position="95"/>
        <end position="232"/>
    </location>
</feature>
<evidence type="ECO:0000256" key="7">
    <source>
        <dbReference type="SAM" id="MobiDB-lite"/>
    </source>
</evidence>
<accession>A0A939G734</accession>
<evidence type="ECO:0000256" key="1">
    <source>
        <dbReference type="ARBA" id="ARBA00004127"/>
    </source>
</evidence>
<evidence type="ECO:0000259" key="9">
    <source>
        <dbReference type="Pfam" id="PF04116"/>
    </source>
</evidence>
<keyword evidence="2 8" id="KW-0812">Transmembrane</keyword>
<keyword evidence="11" id="KW-1185">Reference proteome</keyword>
<keyword evidence="6 8" id="KW-0472">Membrane</keyword>
<comment type="caution">
    <text evidence="10">The sequence shown here is derived from an EMBL/GenBank/DDBJ whole genome shotgun (WGS) entry which is preliminary data.</text>
</comment>
<dbReference type="InterPro" id="IPR051689">
    <property type="entry name" value="Sterol_desaturase/TMEM195"/>
</dbReference>
<sequence>MERLVQYFEHIPSAHRSLILVGGIAFFWLLESIVPLIRFDYHKPKHAGINIFFTFTTILVNFSLAFILVKTSDWAVANHVGLLQWVVMPLWAQAVVGLLLLDLGGAWLAHWTEHHVKWMWQFHVVHHSDQYVDTTTANRHHPGESVIRFLFTTAAVLVVGAPMWLVFLYQALSVILSQFNHANIELPRWADRAVNWLLVTPNMHHVHHHYVLPYSNTNYGNIFSVWDRLFQTHAERAGKDLIYGVDTHPDAHEHSHIGGILKVPFQPYRQPVGEPHAQPGNYVRQTGALSGMEHSK</sequence>
<evidence type="ECO:0000256" key="4">
    <source>
        <dbReference type="ARBA" id="ARBA00023002"/>
    </source>
</evidence>
<feature type="transmembrane region" description="Helical" evidence="8">
    <location>
        <begin position="89"/>
        <end position="109"/>
    </location>
</feature>